<reference evidence="3" key="1">
    <citation type="submission" date="2020-11" db="EMBL/GenBank/DDBJ databases">
        <authorList>
            <person name="Whiteford S."/>
        </authorList>
    </citation>
    <scope>NUCLEOTIDE SEQUENCE</scope>
</reference>
<evidence type="ECO:0000256" key="1">
    <source>
        <dbReference type="SAM" id="MobiDB-lite"/>
    </source>
</evidence>
<feature type="region of interest" description="Disordered" evidence="1">
    <location>
        <begin position="43"/>
        <end position="102"/>
    </location>
</feature>
<evidence type="ECO:0000313" key="4">
    <source>
        <dbReference type="Proteomes" id="UP000653454"/>
    </source>
</evidence>
<accession>A0A8S4G5A0</accession>
<proteinExistence type="predicted"/>
<comment type="caution">
    <text evidence="3">The sequence shown here is derived from an EMBL/GenBank/DDBJ whole genome shotgun (WGS) entry which is preliminary data.</text>
</comment>
<keyword evidence="2" id="KW-0732">Signal</keyword>
<gene>
    <name evidence="3" type="ORF">PLXY2_LOCUS13682</name>
</gene>
<feature type="compositionally biased region" description="Basic and acidic residues" evidence="1">
    <location>
        <begin position="161"/>
        <end position="175"/>
    </location>
</feature>
<organism evidence="3 4">
    <name type="scientific">Plutella xylostella</name>
    <name type="common">Diamondback moth</name>
    <name type="synonym">Plutella maculipennis</name>
    <dbReference type="NCBI Taxonomy" id="51655"/>
    <lineage>
        <taxon>Eukaryota</taxon>
        <taxon>Metazoa</taxon>
        <taxon>Ecdysozoa</taxon>
        <taxon>Arthropoda</taxon>
        <taxon>Hexapoda</taxon>
        <taxon>Insecta</taxon>
        <taxon>Pterygota</taxon>
        <taxon>Neoptera</taxon>
        <taxon>Endopterygota</taxon>
        <taxon>Lepidoptera</taxon>
        <taxon>Glossata</taxon>
        <taxon>Ditrysia</taxon>
        <taxon>Yponomeutoidea</taxon>
        <taxon>Plutellidae</taxon>
        <taxon>Plutella</taxon>
    </lineage>
</organism>
<feature type="region of interest" description="Disordered" evidence="1">
    <location>
        <begin position="161"/>
        <end position="200"/>
    </location>
</feature>
<feature type="chain" id="PRO_5035848175" evidence="2">
    <location>
        <begin position="22"/>
        <end position="200"/>
    </location>
</feature>
<evidence type="ECO:0000256" key="2">
    <source>
        <dbReference type="SAM" id="SignalP"/>
    </source>
</evidence>
<feature type="signal peptide" evidence="2">
    <location>
        <begin position="1"/>
        <end position="21"/>
    </location>
</feature>
<feature type="compositionally biased region" description="Basic and acidic residues" evidence="1">
    <location>
        <begin position="76"/>
        <end position="87"/>
    </location>
</feature>
<dbReference type="AlphaFoldDB" id="A0A8S4G5A0"/>
<name>A0A8S4G5A0_PLUXY</name>
<sequence>MVHSRLFSIAVLSVILYVVEAEIFRRVQDNTTGIEERVLISTRRRSDGDKTSSSEVKSSRKDELNLDSSAVATGTSDEKNKKSDDKSTRRRKCQPCPTEMGQGWRQPDIRWICGAYQRARRSFKSICMMRYRNCQDGTMFVKIHSHRCKDDAAGADAGLRNGDHMFYDYGPKNDDNGSGSKDDSEDDSSGSYTFEQQTRD</sequence>
<dbReference type="EMBL" id="CAJHNJ030000103">
    <property type="protein sequence ID" value="CAG9135439.1"/>
    <property type="molecule type" value="Genomic_DNA"/>
</dbReference>
<evidence type="ECO:0000313" key="3">
    <source>
        <dbReference type="EMBL" id="CAG9135439.1"/>
    </source>
</evidence>
<feature type="compositionally biased region" description="Polar residues" evidence="1">
    <location>
        <begin position="66"/>
        <end position="75"/>
    </location>
</feature>
<dbReference type="Proteomes" id="UP000653454">
    <property type="component" value="Unassembled WGS sequence"/>
</dbReference>
<protein>
    <submittedName>
        <fullName evidence="3">(diamondback moth) hypothetical protein</fullName>
    </submittedName>
</protein>
<keyword evidence="4" id="KW-1185">Reference proteome</keyword>
<feature type="compositionally biased region" description="Basic and acidic residues" evidence="1">
    <location>
        <begin position="43"/>
        <end position="64"/>
    </location>
</feature>